<name>A0A6C0ITZ6_9ZZZZ</name>
<protein>
    <submittedName>
        <fullName evidence="1">Uncharacterized protein</fullName>
    </submittedName>
</protein>
<dbReference type="AlphaFoldDB" id="A0A6C0ITZ6"/>
<organism evidence="1">
    <name type="scientific">viral metagenome</name>
    <dbReference type="NCBI Taxonomy" id="1070528"/>
    <lineage>
        <taxon>unclassified sequences</taxon>
        <taxon>metagenomes</taxon>
        <taxon>organismal metagenomes</taxon>
    </lineage>
</organism>
<accession>A0A6C0ITZ6</accession>
<sequence length="209" mass="24368">MNKNIYFKIFKIFIDSTNCSIEIINIFDDFIELQIDKDIIKLNKNETINVDLKKLDFQIIVKQIETELMFNYNFKDMLISGFSPESIIETTNGPKNIKDISNSDILLDTTGDNNNINIENIIIFRITSKQSEQPIIIDKSNCGLNLPYAPIIMSIKNNLKIKKIILKGRQLYLNGKAKLYKYDKYIDFYNIETENKQDFFIAGFITDSY</sequence>
<dbReference type="EMBL" id="MN740263">
    <property type="protein sequence ID" value="QHT96688.1"/>
    <property type="molecule type" value="Genomic_DNA"/>
</dbReference>
<evidence type="ECO:0000313" key="1">
    <source>
        <dbReference type="EMBL" id="QHT96688.1"/>
    </source>
</evidence>
<proteinExistence type="predicted"/>
<reference evidence="1" key="1">
    <citation type="journal article" date="2020" name="Nature">
        <title>Giant virus diversity and host interactions through global metagenomics.</title>
        <authorList>
            <person name="Schulz F."/>
            <person name="Roux S."/>
            <person name="Paez-Espino D."/>
            <person name="Jungbluth S."/>
            <person name="Walsh D.A."/>
            <person name="Denef V.J."/>
            <person name="McMahon K.D."/>
            <person name="Konstantinidis K.T."/>
            <person name="Eloe-Fadrosh E.A."/>
            <person name="Kyrpides N.C."/>
            <person name="Woyke T."/>
        </authorList>
    </citation>
    <scope>NUCLEOTIDE SEQUENCE</scope>
    <source>
        <strain evidence="1">GVMAG-M-3300024302-11</strain>
    </source>
</reference>